<accession>A0A3M7QWX4</accession>
<dbReference type="AlphaFoldDB" id="A0A3M7QWX4"/>
<gene>
    <name evidence="1" type="ORF">BpHYR1_029744</name>
</gene>
<evidence type="ECO:0008006" key="3">
    <source>
        <dbReference type="Google" id="ProtNLM"/>
    </source>
</evidence>
<dbReference type="SUPFAM" id="SSF56219">
    <property type="entry name" value="DNase I-like"/>
    <property type="match status" value="1"/>
</dbReference>
<dbReference type="Gene3D" id="3.60.10.10">
    <property type="entry name" value="Endonuclease/exonuclease/phosphatase"/>
    <property type="match status" value="1"/>
</dbReference>
<dbReference type="InterPro" id="IPR036691">
    <property type="entry name" value="Endo/exonu/phosph_ase_sf"/>
</dbReference>
<keyword evidence="2" id="KW-1185">Reference proteome</keyword>
<dbReference type="EMBL" id="REGN01004855">
    <property type="protein sequence ID" value="RNA15887.1"/>
    <property type="molecule type" value="Genomic_DNA"/>
</dbReference>
<evidence type="ECO:0000313" key="1">
    <source>
        <dbReference type="EMBL" id="RNA15887.1"/>
    </source>
</evidence>
<protein>
    <recommendedName>
        <fullName evidence="3">RNA-directed DNA polymerase from mobile element jockey-like</fullName>
    </recommendedName>
</protein>
<dbReference type="Proteomes" id="UP000276133">
    <property type="component" value="Unassembled WGS sequence"/>
</dbReference>
<comment type="caution">
    <text evidence="1">The sequence shown here is derived from an EMBL/GenBank/DDBJ whole genome shotgun (WGS) entry which is preliminary data.</text>
</comment>
<reference evidence="1 2" key="1">
    <citation type="journal article" date="2018" name="Sci. Rep.">
        <title>Genomic signatures of local adaptation to the degree of environmental predictability in rotifers.</title>
        <authorList>
            <person name="Franch-Gras L."/>
            <person name="Hahn C."/>
            <person name="Garcia-Roger E.M."/>
            <person name="Carmona M.J."/>
            <person name="Serra M."/>
            <person name="Gomez A."/>
        </authorList>
    </citation>
    <scope>NUCLEOTIDE SEQUENCE [LARGE SCALE GENOMIC DNA]</scope>
    <source>
        <strain evidence="1">HYR1</strain>
    </source>
</reference>
<feature type="non-terminal residue" evidence="1">
    <location>
        <position position="1"/>
    </location>
</feature>
<evidence type="ECO:0000313" key="2">
    <source>
        <dbReference type="Proteomes" id="UP000276133"/>
    </source>
</evidence>
<organism evidence="1 2">
    <name type="scientific">Brachionus plicatilis</name>
    <name type="common">Marine rotifer</name>
    <name type="synonym">Brachionus muelleri</name>
    <dbReference type="NCBI Taxonomy" id="10195"/>
    <lineage>
        <taxon>Eukaryota</taxon>
        <taxon>Metazoa</taxon>
        <taxon>Spiralia</taxon>
        <taxon>Gnathifera</taxon>
        <taxon>Rotifera</taxon>
        <taxon>Eurotatoria</taxon>
        <taxon>Monogononta</taxon>
        <taxon>Pseudotrocha</taxon>
        <taxon>Ploima</taxon>
        <taxon>Brachionidae</taxon>
        <taxon>Brachionus</taxon>
    </lineage>
</organism>
<name>A0A3M7QWX4_BRAPC</name>
<proteinExistence type="predicted"/>
<sequence length="620" mass="71148">VVKALMLNLDKTSKSGENSAAETPSFELIAVYSDLEISSISESLSTLSYVAVFELTLIFAFEQRIVDIVDVLVPYSFASEVLSQARYTFENMGMVLMKHCFYLEVVSTIASCSKYNIDAIRDGFGTFRGGASSIKVVSTRVEIETEESRIKKRIRSEDNENGVDVIGDLLKKKHQQTIQSNGQQALSITSEIRTWTLVQLLIGGDQFGGKCWLVSKNINVIEYDFFNSNYALLRVSIGSKNLNFVGVWVPFDNGSKESLESILDDYKNESDWNCVLNRDKKFDKLLKQFLTKNEILDCHSLSRIDHIFICSRDKELIKEYNVMDEPQNFSDHNAISCVIDTTLVSDCSSSEATNVKFHHFNWKDQVFTEMYQRYYFAKPDNFMLDRKISYEQEKRKSVDLNSVKSYHFSITGSIYDDVTNQDEIKSFIQNLVETNQLVSIIFYDGQLCQILDCTEGVKQGGYCDDIIILSPSYGHAMRSLENCFRFAKEWKMEFNPRKSASLTMTKSGRSGEKLKKVFIRYMGLGANQWSQILTELDTRQKQLMRCPLCKEVFHFSRESQTTSDKKNTSFCEQLKRLENRLFINCLEYESKIVKALISFSFRSLKVGLVDTEKFVLSIKL</sequence>